<protein>
    <submittedName>
        <fullName evidence="2">Uncharacterized protein</fullName>
    </submittedName>
</protein>
<comment type="caution">
    <text evidence="2">The sequence shown here is derived from an EMBL/GenBank/DDBJ whole genome shotgun (WGS) entry which is preliminary data.</text>
</comment>
<keyword evidence="3" id="KW-1185">Reference proteome</keyword>
<reference evidence="2" key="1">
    <citation type="submission" date="2021-03" db="EMBL/GenBank/DDBJ databases">
        <authorList>
            <person name="Bekaert M."/>
        </authorList>
    </citation>
    <scope>NUCLEOTIDE SEQUENCE</scope>
</reference>
<dbReference type="Proteomes" id="UP000683360">
    <property type="component" value="Unassembled WGS sequence"/>
</dbReference>
<organism evidence="2 3">
    <name type="scientific">Mytilus edulis</name>
    <name type="common">Blue mussel</name>
    <dbReference type="NCBI Taxonomy" id="6550"/>
    <lineage>
        <taxon>Eukaryota</taxon>
        <taxon>Metazoa</taxon>
        <taxon>Spiralia</taxon>
        <taxon>Lophotrochozoa</taxon>
        <taxon>Mollusca</taxon>
        <taxon>Bivalvia</taxon>
        <taxon>Autobranchia</taxon>
        <taxon>Pteriomorphia</taxon>
        <taxon>Mytilida</taxon>
        <taxon>Mytiloidea</taxon>
        <taxon>Mytilidae</taxon>
        <taxon>Mytilinae</taxon>
        <taxon>Mytilus</taxon>
    </lineage>
</organism>
<name>A0A8S3R646_MYTED</name>
<dbReference type="OrthoDB" id="8113227at2759"/>
<proteinExistence type="predicted"/>
<evidence type="ECO:0000256" key="1">
    <source>
        <dbReference type="SAM" id="MobiDB-lite"/>
    </source>
</evidence>
<feature type="region of interest" description="Disordered" evidence="1">
    <location>
        <begin position="60"/>
        <end position="90"/>
    </location>
</feature>
<sequence length="328" mass="37856">MSIHKQRETTRCEASTVGQNFLDTNPKCLQKFKDFCMASDNEISPHNQTDGPVMFINTTDCDKDDSNMSNGSSHRDNHSGSTTEIDEEHNVDFKSKKNDLVDGISGTEDFETEVNESIKEMYEKQNFEEMNTNTSANEKTDELISGENLTKVLPMKGNVKKDELSKKGFLEKVNTTIKTVEEIGQGKDYTQVPLIIHNEQINMINEKRNLEKQGMRTIKCNDKINEISKQSKLEKMNMMKKNKQIDKMADSVNLEKNHRVKINKQINTINERAAFEKDNFMERNETMEAVNEVMNFENPDERRNFYHHLYGSLLAETNAMHNTCTMNR</sequence>
<accession>A0A8S3R646</accession>
<dbReference type="AlphaFoldDB" id="A0A8S3R646"/>
<gene>
    <name evidence="2" type="ORF">MEDL_19100</name>
</gene>
<evidence type="ECO:0000313" key="2">
    <source>
        <dbReference type="EMBL" id="CAG2204645.1"/>
    </source>
</evidence>
<dbReference type="EMBL" id="CAJPWZ010000975">
    <property type="protein sequence ID" value="CAG2204645.1"/>
    <property type="molecule type" value="Genomic_DNA"/>
</dbReference>
<evidence type="ECO:0000313" key="3">
    <source>
        <dbReference type="Proteomes" id="UP000683360"/>
    </source>
</evidence>